<name>A0A9X4NKT3_9LACT</name>
<protein>
    <submittedName>
        <fullName evidence="1">Uncharacterized protein</fullName>
    </submittedName>
</protein>
<accession>A0A9X4NKT3</accession>
<dbReference type="RefSeq" id="WP_278229175.1">
    <property type="nucleotide sequence ID" value="NZ_CP157495.1"/>
</dbReference>
<sequence>MKRVIVKAVSQIDLAIFYESVDGTFSLIDRLNSFDAWERQVGLILHLAQKQGTDEPEMELEIGGDYY</sequence>
<reference evidence="1" key="1">
    <citation type="submission" date="2022-10" db="EMBL/GenBank/DDBJ databases">
        <authorList>
            <person name="Turner M.S."/>
            <person name="Huang W."/>
        </authorList>
    </citation>
    <scope>NUCLEOTIDE SEQUENCE</scope>
    <source>
        <strain evidence="1">3</strain>
    </source>
</reference>
<proteinExistence type="predicted"/>
<reference evidence="1" key="2">
    <citation type="journal article" date="2023" name="Food Microbiol.">
        <title>Evaluation of the fermentation potential of lactic acid bacteria isolated from herbs, fruits and vegetables as starter cultures in nut-based milk alternatives.</title>
        <authorList>
            <person name="Huang W."/>
            <person name="Dong A."/>
            <person name="Pham H.T."/>
            <person name="Zhou C."/>
            <person name="Huo Z."/>
            <person name="Watjen A.P."/>
            <person name="Prakash S."/>
            <person name="Bang-Berthelsen C.H."/>
            <person name="Turner M.S."/>
        </authorList>
    </citation>
    <scope>NUCLEOTIDE SEQUENCE</scope>
    <source>
        <strain evidence="1">3</strain>
    </source>
</reference>
<organism evidence="1 2">
    <name type="scientific">Lactococcus lactis</name>
    <dbReference type="NCBI Taxonomy" id="1358"/>
    <lineage>
        <taxon>Bacteria</taxon>
        <taxon>Bacillati</taxon>
        <taxon>Bacillota</taxon>
        <taxon>Bacilli</taxon>
        <taxon>Lactobacillales</taxon>
        <taxon>Streptococcaceae</taxon>
        <taxon>Lactococcus</taxon>
    </lineage>
</organism>
<dbReference type="AlphaFoldDB" id="A0A9X4NKT3"/>
<dbReference type="EMBL" id="JAOWLY010000010">
    <property type="protein sequence ID" value="MDG4984558.1"/>
    <property type="molecule type" value="Genomic_DNA"/>
</dbReference>
<evidence type="ECO:0000313" key="1">
    <source>
        <dbReference type="EMBL" id="MDG4984558.1"/>
    </source>
</evidence>
<dbReference type="Proteomes" id="UP001152614">
    <property type="component" value="Unassembled WGS sequence"/>
</dbReference>
<gene>
    <name evidence="1" type="ORF">OGZ51_10415</name>
</gene>
<comment type="caution">
    <text evidence="1">The sequence shown here is derived from an EMBL/GenBank/DDBJ whole genome shotgun (WGS) entry which is preliminary data.</text>
</comment>
<evidence type="ECO:0000313" key="2">
    <source>
        <dbReference type="Proteomes" id="UP001152614"/>
    </source>
</evidence>